<dbReference type="AlphaFoldDB" id="A0A6N0NXX1"/>
<dbReference type="RefSeq" id="WP_174631004.1">
    <property type="nucleotide sequence ID" value="NZ_CP049074.1"/>
</dbReference>
<gene>
    <name evidence="1" type="ORF">GWK48_07435</name>
</gene>
<reference evidence="1 2" key="1">
    <citation type="submission" date="2020-02" db="EMBL/GenBank/DDBJ databases">
        <title>Comparative genome analysis reveals the metabolism and evolution of the thermophilic archaeal genus Metallosphaera.</title>
        <authorList>
            <person name="Jiang C."/>
        </authorList>
    </citation>
    <scope>NUCLEOTIDE SEQUENCE [LARGE SCALE GENOMIC DNA]</scope>
    <source>
        <strain evidence="1 2">Ric-A</strain>
    </source>
</reference>
<name>A0A6N0NXX1_9CREN</name>
<sequence length="137" mass="15296">MKMLLIIGLGTLILSLAFVSSFSPGFYVSNNFGRNVITNNMISYSTYYVNGTEVVEMFINPYYSSIISHISITIYCQTNNVSTPGSYINFGNELQVFTSGYYPFLVKFYCNSTQNIKAQITLYYIGKGVGSLSLTIN</sequence>
<keyword evidence="2" id="KW-1185">Reference proteome</keyword>
<dbReference type="EMBL" id="CP049074">
    <property type="protein sequence ID" value="QKR00228.1"/>
    <property type="molecule type" value="Genomic_DNA"/>
</dbReference>
<dbReference type="Proteomes" id="UP000509301">
    <property type="component" value="Chromosome"/>
</dbReference>
<organism evidence="1 2">
    <name type="scientific">Metallosphaera tengchongensis</name>
    <dbReference type="NCBI Taxonomy" id="1532350"/>
    <lineage>
        <taxon>Archaea</taxon>
        <taxon>Thermoproteota</taxon>
        <taxon>Thermoprotei</taxon>
        <taxon>Sulfolobales</taxon>
        <taxon>Sulfolobaceae</taxon>
        <taxon>Metallosphaera</taxon>
    </lineage>
</organism>
<protein>
    <submittedName>
        <fullName evidence="1">Uncharacterized protein</fullName>
    </submittedName>
</protein>
<dbReference type="GeneID" id="55641770"/>
<proteinExistence type="predicted"/>
<dbReference type="KEGG" id="mten:GWK48_07435"/>
<evidence type="ECO:0000313" key="2">
    <source>
        <dbReference type="Proteomes" id="UP000509301"/>
    </source>
</evidence>
<evidence type="ECO:0000313" key="1">
    <source>
        <dbReference type="EMBL" id="QKR00228.1"/>
    </source>
</evidence>
<accession>A0A6N0NXX1</accession>